<organism evidence="1">
    <name type="scientific">Ixodes ricinus</name>
    <name type="common">Common tick</name>
    <name type="synonym">Acarus ricinus</name>
    <dbReference type="NCBI Taxonomy" id="34613"/>
    <lineage>
        <taxon>Eukaryota</taxon>
        <taxon>Metazoa</taxon>
        <taxon>Ecdysozoa</taxon>
        <taxon>Arthropoda</taxon>
        <taxon>Chelicerata</taxon>
        <taxon>Arachnida</taxon>
        <taxon>Acari</taxon>
        <taxon>Parasitiformes</taxon>
        <taxon>Ixodida</taxon>
        <taxon>Ixodoidea</taxon>
        <taxon>Ixodidae</taxon>
        <taxon>Ixodinae</taxon>
        <taxon>Ixodes</taxon>
    </lineage>
</organism>
<proteinExistence type="predicted"/>
<dbReference type="AlphaFoldDB" id="A0A6B0U3W8"/>
<reference evidence="1" key="1">
    <citation type="submission" date="2019-12" db="EMBL/GenBank/DDBJ databases">
        <title>An insight into the sialome of adult female Ixodes ricinus ticks feeding for 6 days.</title>
        <authorList>
            <person name="Perner J."/>
            <person name="Ribeiro J.M.C."/>
        </authorList>
    </citation>
    <scope>NUCLEOTIDE SEQUENCE</scope>
    <source>
        <strain evidence="1">Semi-engorged</strain>
        <tissue evidence="1">Salivary glands</tissue>
    </source>
</reference>
<evidence type="ECO:0000313" key="1">
    <source>
        <dbReference type="EMBL" id="MXU83907.1"/>
    </source>
</evidence>
<accession>A0A6B0U3W8</accession>
<name>A0A6B0U3W8_IXORI</name>
<dbReference type="EMBL" id="GIFC01001824">
    <property type="protein sequence ID" value="MXU83907.1"/>
    <property type="molecule type" value="Transcribed_RNA"/>
</dbReference>
<protein>
    <submittedName>
        <fullName evidence="1">Putative secreted protein</fullName>
    </submittedName>
</protein>
<sequence length="78" mass="8649">MNTEMLCFRIWSTFSFILTFSASSISAMAATDSTRTRLPNTFTLSASIGVLAIRMRAFSTRLGWCTPGFLSSRKPSSR</sequence>